<dbReference type="Proteomes" id="UP001162483">
    <property type="component" value="Unassembled WGS sequence"/>
</dbReference>
<accession>A0ABN9B7J3</accession>
<protein>
    <submittedName>
        <fullName evidence="1">Uncharacterized protein</fullName>
    </submittedName>
</protein>
<reference evidence="1" key="1">
    <citation type="submission" date="2023-05" db="EMBL/GenBank/DDBJ databases">
        <authorList>
            <person name="Stuckert A."/>
        </authorList>
    </citation>
    <scope>NUCLEOTIDE SEQUENCE</scope>
</reference>
<evidence type="ECO:0000313" key="2">
    <source>
        <dbReference type="Proteomes" id="UP001162483"/>
    </source>
</evidence>
<proteinExistence type="predicted"/>
<feature type="non-terminal residue" evidence="1">
    <location>
        <position position="1"/>
    </location>
</feature>
<keyword evidence="2" id="KW-1185">Reference proteome</keyword>
<name>A0ABN9B7J3_9NEOB</name>
<evidence type="ECO:0000313" key="1">
    <source>
        <dbReference type="EMBL" id="CAI9543503.1"/>
    </source>
</evidence>
<sequence>SDCVCAQRSAWLDGICLIFFFFFASSVEKGIFGIPGGQGRTDNFDNSSTARGPGSAVGPIKCPWYLFIGFFGCVLSVGKETGAP</sequence>
<gene>
    <name evidence="1" type="ORF">SPARVUS_LOCUS2284748</name>
</gene>
<organism evidence="1 2">
    <name type="scientific">Staurois parvus</name>
    <dbReference type="NCBI Taxonomy" id="386267"/>
    <lineage>
        <taxon>Eukaryota</taxon>
        <taxon>Metazoa</taxon>
        <taxon>Chordata</taxon>
        <taxon>Craniata</taxon>
        <taxon>Vertebrata</taxon>
        <taxon>Euteleostomi</taxon>
        <taxon>Amphibia</taxon>
        <taxon>Batrachia</taxon>
        <taxon>Anura</taxon>
        <taxon>Neobatrachia</taxon>
        <taxon>Ranoidea</taxon>
        <taxon>Ranidae</taxon>
        <taxon>Staurois</taxon>
    </lineage>
</organism>
<dbReference type="EMBL" id="CATNWA010002669">
    <property type="protein sequence ID" value="CAI9543503.1"/>
    <property type="molecule type" value="Genomic_DNA"/>
</dbReference>
<comment type="caution">
    <text evidence="1">The sequence shown here is derived from an EMBL/GenBank/DDBJ whole genome shotgun (WGS) entry which is preliminary data.</text>
</comment>